<proteinExistence type="predicted"/>
<protein>
    <submittedName>
        <fullName evidence="1">Uncharacterized protein</fullName>
    </submittedName>
</protein>
<organism evidence="1">
    <name type="scientific">Podoviridae sp. ct9A73</name>
    <dbReference type="NCBI Taxonomy" id="2825225"/>
    <lineage>
        <taxon>Viruses</taxon>
        <taxon>Duplodnaviria</taxon>
        <taxon>Heunggongvirae</taxon>
        <taxon>Uroviricota</taxon>
        <taxon>Caudoviricetes</taxon>
    </lineage>
</organism>
<reference evidence="1" key="1">
    <citation type="journal article" date="2021" name="Proc. Natl. Acad. Sci. U.S.A.">
        <title>A Catalog of Tens of Thousands of Viruses from Human Metagenomes Reveals Hidden Associations with Chronic Diseases.</title>
        <authorList>
            <person name="Tisza M.J."/>
            <person name="Buck C.B."/>
        </authorList>
    </citation>
    <scope>NUCLEOTIDE SEQUENCE</scope>
    <source>
        <strain evidence="1">Ct9A73</strain>
    </source>
</reference>
<accession>A0A8S5UJV0</accession>
<evidence type="ECO:0000313" key="1">
    <source>
        <dbReference type="EMBL" id="DAF94751.1"/>
    </source>
</evidence>
<name>A0A8S5UJV0_9CAUD</name>
<sequence length="74" mass="9153">MQNWKVRKKLYQESWELKDMKYRIQLLREFVDDKYYIDNATEYLDEALSNIELAMDSKQLKNAYEPLTKREKEN</sequence>
<dbReference type="EMBL" id="BK016096">
    <property type="protein sequence ID" value="DAF94751.1"/>
    <property type="molecule type" value="Genomic_DNA"/>
</dbReference>